<evidence type="ECO:0000256" key="2">
    <source>
        <dbReference type="ARBA" id="ARBA00023054"/>
    </source>
</evidence>
<evidence type="ECO:0000313" key="4">
    <source>
        <dbReference type="EMBL" id="MBI8989650.1"/>
    </source>
</evidence>
<dbReference type="PANTHER" id="PTHR32347">
    <property type="entry name" value="EFFLUX SYSTEM COMPONENT YKNX-RELATED"/>
    <property type="match status" value="1"/>
</dbReference>
<name>A0A934I1P9_9CORY</name>
<dbReference type="Gene3D" id="2.40.420.20">
    <property type="match status" value="1"/>
</dbReference>
<dbReference type="PANTHER" id="PTHR32347:SF23">
    <property type="entry name" value="BLL5650 PROTEIN"/>
    <property type="match status" value="1"/>
</dbReference>
<reference evidence="4" key="1">
    <citation type="submission" date="2020-12" db="EMBL/GenBank/DDBJ databases">
        <title>Genome public.</title>
        <authorList>
            <person name="Sun Q."/>
        </authorList>
    </citation>
    <scope>NUCLEOTIDE SEQUENCE</scope>
    <source>
        <strain evidence="4">CCM 8863</strain>
    </source>
</reference>
<dbReference type="RefSeq" id="WP_198738678.1">
    <property type="nucleotide sequence ID" value="NZ_JAEIOS010000012.1"/>
</dbReference>
<dbReference type="AlphaFoldDB" id="A0A934I1P9"/>
<dbReference type="Proteomes" id="UP000645966">
    <property type="component" value="Unassembled WGS sequence"/>
</dbReference>
<dbReference type="InterPro" id="IPR050465">
    <property type="entry name" value="UPF0194_transport"/>
</dbReference>
<dbReference type="Gene3D" id="2.40.30.170">
    <property type="match status" value="1"/>
</dbReference>
<comment type="subcellular location">
    <subcellularLocation>
        <location evidence="1">Cell envelope</location>
    </subcellularLocation>
</comment>
<protein>
    <submittedName>
        <fullName evidence="4">HlyD family efflux transporter periplasmic adaptor subunit</fullName>
    </submittedName>
</protein>
<feature type="coiled-coil region" evidence="3">
    <location>
        <begin position="157"/>
        <end position="184"/>
    </location>
</feature>
<accession>A0A934I1P9</accession>
<keyword evidence="2 3" id="KW-0175">Coiled coil</keyword>
<evidence type="ECO:0000256" key="1">
    <source>
        <dbReference type="ARBA" id="ARBA00004196"/>
    </source>
</evidence>
<keyword evidence="5" id="KW-1185">Reference proteome</keyword>
<dbReference type="PROSITE" id="PS51257">
    <property type="entry name" value="PROKAR_LIPOPROTEIN"/>
    <property type="match status" value="1"/>
</dbReference>
<gene>
    <name evidence="4" type="ORF">JDV75_07720</name>
</gene>
<evidence type="ECO:0000256" key="3">
    <source>
        <dbReference type="SAM" id="Coils"/>
    </source>
</evidence>
<dbReference type="GO" id="GO:0030313">
    <property type="term" value="C:cell envelope"/>
    <property type="evidence" value="ECO:0007669"/>
    <property type="project" value="UniProtKB-SubCell"/>
</dbReference>
<dbReference type="EMBL" id="JAEIOS010000012">
    <property type="protein sequence ID" value="MBI8989650.1"/>
    <property type="molecule type" value="Genomic_DNA"/>
</dbReference>
<proteinExistence type="predicted"/>
<comment type="caution">
    <text evidence="4">The sequence shown here is derived from an EMBL/GenBank/DDBJ whole genome shotgun (WGS) entry which is preliminary data.</text>
</comment>
<dbReference type="Gene3D" id="2.40.50.100">
    <property type="match status" value="1"/>
</dbReference>
<sequence length="604" mass="62594">MRRIHLSPIHARPTSGTLRVLVATSVLTLGLVGCGSDGEATLAPHEYRVVEIGDVSQELQARGTVSAGNTRSINTALTGPVETLNVAVGDRVEADQIIATIDVSEQERALRDQQAQQADAVAGAVNGVEQAQQAYDQYQEGLSEGLNPEINGAESALRTATTAYEDARRAFEEKKNNVDAGRDERLITQEQAVEAARKQVFSASVNVARAGVGSVAAEARDAENDTALAADLATLEELRRELAAANGDQRKTAEITAKIESLQASIDTRRGSDSVIPEAEINAHLGTVESVAGLADSVQSLNRQQQAYDTALRTVDADLAQSQRAVAAAFEQKKDAAVALETARLNSRHQLQTLASGVEQAQRSAQATRSGTSRSAEALNADIASGTVRAPFAGLVIAVPAEVGKPASGSIVTIADDTGLTVTTQVPEIDVAKLSPGAKAEFTTPATGSRTYRGTVRSVSPVAAAVESAASAGGAAGAGTGGGAKDTKPTFEVVITVDGPTDGLLIGGSAKITITFAEESDTMAVSRDAAYDRDDGTKAVLVVTDDGTVEERAVTLGTAGDFTVAVTGGELKKGDKVINQGSTHRYLIGQKVTLQTDDDGNDGR</sequence>
<evidence type="ECO:0000313" key="5">
    <source>
        <dbReference type="Proteomes" id="UP000645966"/>
    </source>
</evidence>
<organism evidence="4 5">
    <name type="scientific">Corynebacterium meridianum</name>
    <dbReference type="NCBI Taxonomy" id="2765363"/>
    <lineage>
        <taxon>Bacteria</taxon>
        <taxon>Bacillati</taxon>
        <taxon>Actinomycetota</taxon>
        <taxon>Actinomycetes</taxon>
        <taxon>Mycobacteriales</taxon>
        <taxon>Corynebacteriaceae</taxon>
        <taxon>Corynebacterium</taxon>
    </lineage>
</organism>